<evidence type="ECO:0000256" key="3">
    <source>
        <dbReference type="ARBA" id="ARBA00022475"/>
    </source>
</evidence>
<feature type="transmembrane region" description="Helical" evidence="7">
    <location>
        <begin position="426"/>
        <end position="445"/>
    </location>
</feature>
<dbReference type="PIRSF" id="PIRSF006603">
    <property type="entry name" value="DinF"/>
    <property type="match status" value="1"/>
</dbReference>
<dbReference type="InterPro" id="IPR048279">
    <property type="entry name" value="MdtK-like"/>
</dbReference>
<dbReference type="PANTHER" id="PTHR42925:SF2">
    <property type="entry name" value="NA+ DRIVEN MULTIDRUG EFFLUX PUMP"/>
    <property type="match status" value="1"/>
</dbReference>
<dbReference type="RefSeq" id="WP_229838083.1">
    <property type="nucleotide sequence ID" value="NZ_BMYZ01000004.1"/>
</dbReference>
<evidence type="ECO:0000256" key="1">
    <source>
        <dbReference type="ARBA" id="ARBA00004429"/>
    </source>
</evidence>
<feature type="transmembrane region" description="Helical" evidence="7">
    <location>
        <begin position="168"/>
        <end position="188"/>
    </location>
</feature>
<protein>
    <submittedName>
        <fullName evidence="8">MATE family efflux transporter</fullName>
    </submittedName>
</protein>
<evidence type="ECO:0000313" key="8">
    <source>
        <dbReference type="EMBL" id="GGY86594.1"/>
    </source>
</evidence>
<accession>A0ABQ3BAS6</accession>
<feature type="transmembrane region" description="Helical" evidence="7">
    <location>
        <begin position="397"/>
        <end position="420"/>
    </location>
</feature>
<feature type="transmembrane region" description="Helical" evidence="7">
    <location>
        <begin position="135"/>
        <end position="156"/>
    </location>
</feature>
<proteinExistence type="predicted"/>
<evidence type="ECO:0000256" key="6">
    <source>
        <dbReference type="ARBA" id="ARBA00023136"/>
    </source>
</evidence>
<dbReference type="NCBIfam" id="TIGR00797">
    <property type="entry name" value="matE"/>
    <property type="match status" value="1"/>
</dbReference>
<name>A0ABQ3BAS6_9GAMM</name>
<feature type="transmembrane region" description="Helical" evidence="7">
    <location>
        <begin position="64"/>
        <end position="85"/>
    </location>
</feature>
<comment type="caution">
    <text evidence="8">The sequence shown here is derived from an EMBL/GenBank/DDBJ whole genome shotgun (WGS) entry which is preliminary data.</text>
</comment>
<reference evidence="9" key="1">
    <citation type="journal article" date="2019" name="Int. J. Syst. Evol. Microbiol.">
        <title>The Global Catalogue of Microorganisms (GCM) 10K type strain sequencing project: providing services to taxonomists for standard genome sequencing and annotation.</title>
        <authorList>
            <consortium name="The Broad Institute Genomics Platform"/>
            <consortium name="The Broad Institute Genome Sequencing Center for Infectious Disease"/>
            <person name="Wu L."/>
            <person name="Ma J."/>
        </authorList>
    </citation>
    <scope>NUCLEOTIDE SEQUENCE [LARGE SCALE GENOMIC DNA]</scope>
    <source>
        <strain evidence="9">KCTC 32239</strain>
    </source>
</reference>
<dbReference type="Proteomes" id="UP000619761">
    <property type="component" value="Unassembled WGS sequence"/>
</dbReference>
<dbReference type="Pfam" id="PF01554">
    <property type="entry name" value="MatE"/>
    <property type="match status" value="2"/>
</dbReference>
<keyword evidence="4 7" id="KW-0812">Transmembrane</keyword>
<keyword evidence="6 7" id="KW-0472">Membrane</keyword>
<dbReference type="InterPro" id="IPR047135">
    <property type="entry name" value="YsiQ"/>
</dbReference>
<feature type="transmembrane region" description="Helical" evidence="7">
    <location>
        <begin position="365"/>
        <end position="385"/>
    </location>
</feature>
<gene>
    <name evidence="8" type="ORF">GCM10011613_34680</name>
</gene>
<dbReference type="EMBL" id="BMYZ01000004">
    <property type="protein sequence ID" value="GGY86594.1"/>
    <property type="molecule type" value="Genomic_DNA"/>
</dbReference>
<dbReference type="PANTHER" id="PTHR42925">
    <property type="entry name" value="MULTIDRUG AND TOXIN EFFLUX PROTEIN MATE FAMILY"/>
    <property type="match status" value="1"/>
</dbReference>
<sequence length="460" mass="50254">MSSAPHETPALKSKTFLVTLLMLALPVAGQMLLQSFLGMADVMMVAPLGEQSIAAVGLAAKIHFLLLVLMSGFATGGSVLIAQYFGAKDFVSCQRMLAVTLVVGISIILPIMFLCGFAAPIWIHWINPDPEVAKLAAQFLVITAPVLLLTQIIVIIEASLRALGQTTMPLFAGVIAAIINVTLNYALITGNWGFPALGIAGAAWATLTARCVQLLFMLAYVYGTRHGFALKFKQLAQGIDPVQIKRYLAFSLPLVANYGIWAVGNATYHVLTGFAGTDALAVMGMVVPVESTFFALFVGIANAAAVLIGRSLGADQTEEAWRLQKFFNRITLFLVIIFSSTLWFARPLVVDIFKPMADETAQLLMQTLAVFCGLVWLKVLNMIRIIGVLRAGGDNKFCLITDTIVMWLFGLPIYALAIFVGGWPFTILYALMFFEDALKFLPVYFRIQKRKWMKNLTLSH</sequence>
<dbReference type="InterPro" id="IPR002528">
    <property type="entry name" value="MATE_fam"/>
</dbReference>
<evidence type="ECO:0000256" key="5">
    <source>
        <dbReference type="ARBA" id="ARBA00022989"/>
    </source>
</evidence>
<keyword evidence="2" id="KW-0813">Transport</keyword>
<comment type="subcellular location">
    <subcellularLocation>
        <location evidence="1">Cell inner membrane</location>
        <topology evidence="1">Multi-pass membrane protein</topology>
    </subcellularLocation>
</comment>
<evidence type="ECO:0000313" key="9">
    <source>
        <dbReference type="Proteomes" id="UP000619761"/>
    </source>
</evidence>
<feature type="transmembrane region" description="Helical" evidence="7">
    <location>
        <begin position="326"/>
        <end position="345"/>
    </location>
</feature>
<evidence type="ECO:0000256" key="4">
    <source>
        <dbReference type="ARBA" id="ARBA00022692"/>
    </source>
</evidence>
<feature type="transmembrane region" description="Helical" evidence="7">
    <location>
        <begin position="293"/>
        <end position="314"/>
    </location>
</feature>
<evidence type="ECO:0000256" key="7">
    <source>
        <dbReference type="SAM" id="Phobius"/>
    </source>
</evidence>
<feature type="transmembrane region" description="Helical" evidence="7">
    <location>
        <begin position="97"/>
        <end position="123"/>
    </location>
</feature>
<keyword evidence="3" id="KW-1003">Cell membrane</keyword>
<organism evidence="8 9">
    <name type="scientific">Cellvibrio zantedeschiae</name>
    <dbReference type="NCBI Taxonomy" id="1237077"/>
    <lineage>
        <taxon>Bacteria</taxon>
        <taxon>Pseudomonadati</taxon>
        <taxon>Pseudomonadota</taxon>
        <taxon>Gammaproteobacteria</taxon>
        <taxon>Cellvibrionales</taxon>
        <taxon>Cellvibrionaceae</taxon>
        <taxon>Cellvibrio</taxon>
    </lineage>
</organism>
<keyword evidence="5 7" id="KW-1133">Transmembrane helix</keyword>
<feature type="transmembrane region" description="Helical" evidence="7">
    <location>
        <begin position="194"/>
        <end position="223"/>
    </location>
</feature>
<evidence type="ECO:0000256" key="2">
    <source>
        <dbReference type="ARBA" id="ARBA00022448"/>
    </source>
</evidence>
<keyword evidence="9" id="KW-1185">Reference proteome</keyword>